<feature type="coiled-coil region" evidence="2">
    <location>
        <begin position="438"/>
        <end position="504"/>
    </location>
</feature>
<feature type="compositionally biased region" description="Low complexity" evidence="3">
    <location>
        <begin position="813"/>
        <end position="823"/>
    </location>
</feature>
<dbReference type="GO" id="GO:0006888">
    <property type="term" value="P:endoplasmic reticulum to Golgi vesicle-mediated transport"/>
    <property type="evidence" value="ECO:0007669"/>
    <property type="project" value="TreeGrafter"/>
</dbReference>
<dbReference type="PANTHER" id="PTHR23158:SF38">
    <property type="entry name" value="MELANOMA INHIBITORY ACTIVITY PROTEIN 2"/>
    <property type="match status" value="1"/>
</dbReference>
<reference evidence="4 5" key="1">
    <citation type="submission" date="2019-02" db="EMBL/GenBank/DDBJ databases">
        <title>Opniocepnalus argus genome.</title>
        <authorList>
            <person name="Zhou C."/>
            <person name="Xiao S."/>
        </authorList>
    </citation>
    <scope>NUCLEOTIDE SEQUENCE [LARGE SCALE GENOMIC DNA]</scope>
    <source>
        <strain evidence="4">OARG1902GOOAL</strain>
        <tissue evidence="4">Muscle</tissue>
    </source>
</reference>
<proteinExistence type="predicted"/>
<dbReference type="AlphaFoldDB" id="A0A6G1QFL8"/>
<feature type="compositionally biased region" description="Basic and acidic residues" evidence="3">
    <location>
        <begin position="699"/>
        <end position="717"/>
    </location>
</feature>
<dbReference type="GO" id="GO:0005789">
    <property type="term" value="C:endoplasmic reticulum membrane"/>
    <property type="evidence" value="ECO:0007669"/>
    <property type="project" value="TreeGrafter"/>
</dbReference>
<evidence type="ECO:0000313" key="5">
    <source>
        <dbReference type="Proteomes" id="UP000503349"/>
    </source>
</evidence>
<gene>
    <name evidence="4" type="ORF">EXN66_Car017149</name>
</gene>
<name>A0A6G1QFL8_CHAAH</name>
<dbReference type="PANTHER" id="PTHR23158">
    <property type="entry name" value="MELANOMA INHIBITORY ACTIVITY-RELATED"/>
    <property type="match status" value="1"/>
</dbReference>
<evidence type="ECO:0000313" key="4">
    <source>
        <dbReference type="EMBL" id="KAF3701461.1"/>
    </source>
</evidence>
<feature type="compositionally biased region" description="Pro residues" evidence="3">
    <location>
        <begin position="611"/>
        <end position="626"/>
    </location>
</feature>
<accession>A0A6G1QFL8</accession>
<feature type="coiled-coil region" evidence="2">
    <location>
        <begin position="336"/>
        <end position="412"/>
    </location>
</feature>
<feature type="compositionally biased region" description="Basic and acidic residues" evidence="3">
    <location>
        <begin position="824"/>
        <end position="835"/>
    </location>
</feature>
<dbReference type="GO" id="GO:0070971">
    <property type="term" value="C:endoplasmic reticulum exit site"/>
    <property type="evidence" value="ECO:0007669"/>
    <property type="project" value="TreeGrafter"/>
</dbReference>
<dbReference type="InterPro" id="IPR051500">
    <property type="entry name" value="cTAGE_MIA/OTOR"/>
</dbReference>
<evidence type="ECO:0000256" key="1">
    <source>
        <dbReference type="ARBA" id="ARBA00023054"/>
    </source>
</evidence>
<feature type="compositionally biased region" description="Pro residues" evidence="3">
    <location>
        <begin position="740"/>
        <end position="765"/>
    </location>
</feature>
<protein>
    <submittedName>
        <fullName evidence="4">Endoplasmic reticulum export factor CTAGE5</fullName>
    </submittedName>
</protein>
<reference evidence="5" key="2">
    <citation type="submission" date="2019-02" db="EMBL/GenBank/DDBJ databases">
        <title>Opniocepnalus argus Var Kimnra genome.</title>
        <authorList>
            <person name="Zhou C."/>
            <person name="Xiao S."/>
        </authorList>
    </citation>
    <scope>NUCLEOTIDE SEQUENCE [LARGE SCALE GENOMIC DNA]</scope>
</reference>
<feature type="region of interest" description="Disordered" evidence="3">
    <location>
        <begin position="784"/>
        <end position="835"/>
    </location>
</feature>
<feature type="region of interest" description="Disordered" evidence="3">
    <location>
        <begin position="525"/>
        <end position="765"/>
    </location>
</feature>
<keyword evidence="5" id="KW-1185">Reference proteome</keyword>
<organism evidence="4 5">
    <name type="scientific">Channa argus</name>
    <name type="common">Northern snakehead</name>
    <name type="synonym">Ophicephalus argus</name>
    <dbReference type="NCBI Taxonomy" id="215402"/>
    <lineage>
        <taxon>Eukaryota</taxon>
        <taxon>Metazoa</taxon>
        <taxon>Chordata</taxon>
        <taxon>Craniata</taxon>
        <taxon>Vertebrata</taxon>
        <taxon>Euteleostomi</taxon>
        <taxon>Actinopterygii</taxon>
        <taxon>Neopterygii</taxon>
        <taxon>Teleostei</taxon>
        <taxon>Neoteleostei</taxon>
        <taxon>Acanthomorphata</taxon>
        <taxon>Anabantaria</taxon>
        <taxon>Anabantiformes</taxon>
        <taxon>Channoidei</taxon>
        <taxon>Channidae</taxon>
        <taxon>Channa</taxon>
    </lineage>
</organism>
<feature type="region of interest" description="Disordered" evidence="3">
    <location>
        <begin position="292"/>
        <end position="319"/>
    </location>
</feature>
<dbReference type="GO" id="GO:0009306">
    <property type="term" value="P:protein secretion"/>
    <property type="evidence" value="ECO:0007669"/>
    <property type="project" value="TreeGrafter"/>
</dbReference>
<evidence type="ECO:0000256" key="3">
    <source>
        <dbReference type="SAM" id="MobiDB-lite"/>
    </source>
</evidence>
<feature type="compositionally biased region" description="Pro residues" evidence="3">
    <location>
        <begin position="652"/>
        <end position="665"/>
    </location>
</feature>
<sequence>MAENPATDQLTSKGVDFQATAEAYYSIAVEKVKDVVSSLPDDIRPGPDLYGVPWEPVIISSLVGLVTVLLFTCRCYSSIKSRMYRRKEQWMVEQVAQLLEEKCKVLETLSKCQQEYDDLEGSLRDSGIFAHTEKTEQVETKARQLEHAKREVEMDLGQLKHQLEQQREHRMEQERRIAVLEESMKTLEEETKDLQSQEEQAQTTLKVYSMNSDRLQKNLETAEEESRLLQESNSQLKQQVEGWAERVSELEAEMRRCEVAYSGMQQDVANKDERIMSLTDCLLRMRAWDSELEEEGEEGGKKEASNGTAAKGEENESGVITNTQEHLQKVQKLIYAAKLNADLKSLDEDKDRVFAKLNDEVKAKEDLQESIKELEKEKLSLQSDAVHCSDEVQRIQQKLQIMTEMYQENELKLHRLLTVEERERLQKEEKLTKADKNIALAIEGVNNYRQRAEEMEEELEKTKQSYQTQISAHEKKAHNNWLAARAAERELADIRRENALIRQKLTDTQFKLDALDKDPYALNTLARPQPFRAERSPYGPSPLGRPASETRPFLSPPTLMDGPHTRLSPRVTCGPAEPPGGQGEMQRSAGPHSDSGSISPTWERDRRGPQLLPPPGPLVPPGPVGPPGYMFPEPGGPMYRRSLPLPGAMGVLPPPGSLPPGPPLPHSKVFPSGAPPGPPNSKDMADDAYKENSLGPSEQGHREPGPGERRTSPEADSRISGPLLTGHPMGHMDFARRTPYRPPHPDFYPPRGPGGPPMRPMWAPPPPGMIFPSRYPASGPPLPLVPHAQFAPPMRLPAPDGLPPPSMGPPPAQQSLPSPSHSQSPEEHTSPEDNI</sequence>
<dbReference type="EMBL" id="CM015727">
    <property type="protein sequence ID" value="KAF3701461.1"/>
    <property type="molecule type" value="Genomic_DNA"/>
</dbReference>
<keyword evidence="1 2" id="KW-0175">Coiled coil</keyword>
<dbReference type="GO" id="GO:0035459">
    <property type="term" value="P:vesicle cargo loading"/>
    <property type="evidence" value="ECO:0007669"/>
    <property type="project" value="TreeGrafter"/>
</dbReference>
<feature type="coiled-coil region" evidence="2">
    <location>
        <begin position="131"/>
        <end position="267"/>
    </location>
</feature>
<evidence type="ECO:0000256" key="2">
    <source>
        <dbReference type="SAM" id="Coils"/>
    </source>
</evidence>
<dbReference type="Proteomes" id="UP000503349">
    <property type="component" value="Chromosome 16"/>
</dbReference>
<feature type="compositionally biased region" description="Pro residues" evidence="3">
    <location>
        <begin position="794"/>
        <end position="812"/>
    </location>
</feature>